<gene>
    <name evidence="2" type="ORF">C9I47_2889</name>
    <name evidence="3" type="ORF">FKV24_007555</name>
</gene>
<evidence type="ECO:0000256" key="1">
    <source>
        <dbReference type="SAM" id="SignalP"/>
    </source>
</evidence>
<dbReference type="AlphaFoldDB" id="A0A2U9TG00"/>
<organism evidence="2 4">
    <name type="scientific">Marilutibacter maris</name>
    <dbReference type="NCBI Taxonomy" id="1605891"/>
    <lineage>
        <taxon>Bacteria</taxon>
        <taxon>Pseudomonadati</taxon>
        <taxon>Pseudomonadota</taxon>
        <taxon>Gammaproteobacteria</taxon>
        <taxon>Lysobacterales</taxon>
        <taxon>Lysobacteraceae</taxon>
        <taxon>Marilutibacter</taxon>
    </lineage>
</organism>
<feature type="chain" id="PRO_5036053203" evidence="1">
    <location>
        <begin position="23"/>
        <end position="220"/>
    </location>
</feature>
<keyword evidence="4" id="KW-1185">Reference proteome</keyword>
<protein>
    <submittedName>
        <fullName evidence="2">Uncharacterized protein</fullName>
    </submittedName>
</protein>
<sequence>MRRALRLGAFVLACAAAAPAFADDEACKPALGHGWPPATENYGTAVEGLLADGIAPELMLTRLPARGNEDALMLARDASGGWTLRYAEADERVMSWTGNGLEMRRELMVDQVPEKLEVPIPAILATRVVDAWRQALTEAVPAGVEAPYNEGDTWLVVIGGDRVSGAAPDCGSARFMAEQLELLIDAADTKASKRDRRWAEVAESLDEMREARARADGGSA</sequence>
<reference evidence="3 5" key="2">
    <citation type="submission" date="2019-10" db="EMBL/GenBank/DDBJ databases">
        <title>Lysobacter alkalisoli sp. nov., isolated from saline-alkaline soil.</title>
        <authorList>
            <person name="Sun J.-Q."/>
        </authorList>
    </citation>
    <scope>NUCLEOTIDE SEQUENCE [LARGE SCALE GENOMIC DNA]</scope>
    <source>
        <strain evidence="3 5">KCTC 42381</strain>
    </source>
</reference>
<dbReference type="Proteomes" id="UP000249447">
    <property type="component" value="Chromosome"/>
</dbReference>
<reference evidence="2 4" key="1">
    <citation type="submission" date="2018-05" db="EMBL/GenBank/DDBJ databases">
        <title>The complete genome of Lysobacter maris HZ9B, a marine bacterium antagonistic against terrestrial plant pathogens.</title>
        <authorList>
            <person name="Zhang X.-Q."/>
        </authorList>
    </citation>
    <scope>NUCLEOTIDE SEQUENCE [LARGE SCALE GENOMIC DNA]</scope>
    <source>
        <strain evidence="2 4">HZ9B</strain>
    </source>
</reference>
<evidence type="ECO:0000313" key="5">
    <source>
        <dbReference type="Proteomes" id="UP000320431"/>
    </source>
</evidence>
<accession>A0A2U9TG00</accession>
<proteinExistence type="predicted"/>
<dbReference type="RefSeq" id="WP_111267582.1">
    <property type="nucleotide sequence ID" value="NZ_CP029843.1"/>
</dbReference>
<dbReference type="OrthoDB" id="6000946at2"/>
<name>A0A2U9TG00_9GAMM</name>
<keyword evidence="1" id="KW-0732">Signal</keyword>
<evidence type="ECO:0000313" key="3">
    <source>
        <dbReference type="EMBL" id="KAB8192090.1"/>
    </source>
</evidence>
<evidence type="ECO:0000313" key="4">
    <source>
        <dbReference type="Proteomes" id="UP000249447"/>
    </source>
</evidence>
<evidence type="ECO:0000313" key="2">
    <source>
        <dbReference type="EMBL" id="AWV08559.1"/>
    </source>
</evidence>
<dbReference type="EMBL" id="VICD02000116">
    <property type="protein sequence ID" value="KAB8192090.1"/>
    <property type="molecule type" value="Genomic_DNA"/>
</dbReference>
<dbReference type="EMBL" id="CP029843">
    <property type="protein sequence ID" value="AWV08559.1"/>
    <property type="molecule type" value="Genomic_DNA"/>
</dbReference>
<feature type="signal peptide" evidence="1">
    <location>
        <begin position="1"/>
        <end position="22"/>
    </location>
</feature>
<dbReference type="Proteomes" id="UP000320431">
    <property type="component" value="Unassembled WGS sequence"/>
</dbReference>
<dbReference type="KEGG" id="lmb:C9I47_2889"/>